<dbReference type="AlphaFoldDB" id="A0A8J7S975"/>
<dbReference type="InterPro" id="IPR003115">
    <property type="entry name" value="ParB_N"/>
</dbReference>
<evidence type="ECO:0000256" key="2">
    <source>
        <dbReference type="ARBA" id="ARBA00022829"/>
    </source>
</evidence>
<evidence type="ECO:0000313" key="5">
    <source>
        <dbReference type="Proteomes" id="UP000636888"/>
    </source>
</evidence>
<dbReference type="RefSeq" id="WP_199385713.1">
    <property type="nucleotide sequence ID" value="NZ_JAEMHM010000017.1"/>
</dbReference>
<dbReference type="Proteomes" id="UP000636888">
    <property type="component" value="Unassembled WGS sequence"/>
</dbReference>
<dbReference type="Gene3D" id="1.10.10.2830">
    <property type="match status" value="1"/>
</dbReference>
<dbReference type="GO" id="GO:0007059">
    <property type="term" value="P:chromosome segregation"/>
    <property type="evidence" value="ECO:0007669"/>
    <property type="project" value="UniProtKB-KW"/>
</dbReference>
<evidence type="ECO:0000256" key="1">
    <source>
        <dbReference type="ARBA" id="ARBA00006295"/>
    </source>
</evidence>
<dbReference type="Pfam" id="PF02195">
    <property type="entry name" value="ParB_N"/>
    <property type="match status" value="1"/>
</dbReference>
<name>A0A8J7S975_9BACT</name>
<accession>A0A8J7S975</accession>
<dbReference type="GO" id="GO:0005694">
    <property type="term" value="C:chromosome"/>
    <property type="evidence" value="ECO:0007669"/>
    <property type="project" value="TreeGrafter"/>
</dbReference>
<dbReference type="PANTHER" id="PTHR33375:SF1">
    <property type="entry name" value="CHROMOSOME-PARTITIONING PROTEIN PARB-RELATED"/>
    <property type="match status" value="1"/>
</dbReference>
<reference evidence="4" key="1">
    <citation type="submission" date="2020-12" db="EMBL/GenBank/DDBJ databases">
        <title>Geomonas sp. Red875, isolated from river sediment.</title>
        <authorList>
            <person name="Xu Z."/>
            <person name="Zhang Z."/>
            <person name="Masuda Y."/>
            <person name="Itoh H."/>
            <person name="Senoo K."/>
        </authorList>
    </citation>
    <scope>NUCLEOTIDE SEQUENCE</scope>
    <source>
        <strain evidence="4">Red875</strain>
    </source>
</reference>
<keyword evidence="5" id="KW-1185">Reference proteome</keyword>
<sequence>MTTETAHKPKTYKKGTVYPLPVTQLQVDLDQPRKSIDSAELEALKRSIEEKGLLYPVLFRVDENNNFILVSGERRFRAFESLGKETIPAMLVGSERYDEVALVDNILRVDLHPVDEAEALDKLRTKYDYTQEQLGTMIGKAQNTVADILGLMKLTQEIRDDARHRKELSRSALLKIARMRANGQRKAYDALVTSLSTPKKEIKRPRLNITKKTITSTDNTLKCVKSIDLDSLGGDREAVVSKLQELLHEIQNKLGSIGG</sequence>
<dbReference type="InterPro" id="IPR041468">
    <property type="entry name" value="HTH_ParB/Spo0J"/>
</dbReference>
<dbReference type="Gene3D" id="3.90.1530.30">
    <property type="match status" value="1"/>
</dbReference>
<dbReference type="InterPro" id="IPR036086">
    <property type="entry name" value="ParB/Sulfiredoxin_sf"/>
</dbReference>
<dbReference type="EMBL" id="JAEMHM010000017">
    <property type="protein sequence ID" value="MBJ6726801.1"/>
    <property type="molecule type" value="Genomic_DNA"/>
</dbReference>
<proteinExistence type="inferred from homology"/>
<dbReference type="SMART" id="SM00470">
    <property type="entry name" value="ParB"/>
    <property type="match status" value="1"/>
</dbReference>
<dbReference type="GO" id="GO:0045881">
    <property type="term" value="P:positive regulation of sporulation resulting in formation of a cellular spore"/>
    <property type="evidence" value="ECO:0007669"/>
    <property type="project" value="TreeGrafter"/>
</dbReference>
<feature type="domain" description="ParB-like N-terminal" evidence="3">
    <location>
        <begin position="18"/>
        <end position="106"/>
    </location>
</feature>
<organism evidence="4 5">
    <name type="scientific">Geomesophilobacter sediminis</name>
    <dbReference type="NCBI Taxonomy" id="2798584"/>
    <lineage>
        <taxon>Bacteria</taxon>
        <taxon>Pseudomonadati</taxon>
        <taxon>Thermodesulfobacteriota</taxon>
        <taxon>Desulfuromonadia</taxon>
        <taxon>Geobacterales</taxon>
        <taxon>Geobacteraceae</taxon>
        <taxon>Geomesophilobacter</taxon>
    </lineage>
</organism>
<comment type="similarity">
    <text evidence="1">Belongs to the ParB family.</text>
</comment>
<protein>
    <submittedName>
        <fullName evidence="4">ParB/RepB/Spo0J family partition protein</fullName>
    </submittedName>
</protein>
<dbReference type="PANTHER" id="PTHR33375">
    <property type="entry name" value="CHROMOSOME-PARTITIONING PROTEIN PARB-RELATED"/>
    <property type="match status" value="1"/>
</dbReference>
<dbReference type="InterPro" id="IPR050336">
    <property type="entry name" value="Chromosome_partition/occlusion"/>
</dbReference>
<dbReference type="NCBIfam" id="TIGR00180">
    <property type="entry name" value="parB_part"/>
    <property type="match status" value="1"/>
</dbReference>
<comment type="caution">
    <text evidence="4">The sequence shown here is derived from an EMBL/GenBank/DDBJ whole genome shotgun (WGS) entry which is preliminary data.</text>
</comment>
<gene>
    <name evidence="4" type="ORF">JFN93_18995</name>
</gene>
<dbReference type="Pfam" id="PF17762">
    <property type="entry name" value="HTH_ParB"/>
    <property type="match status" value="1"/>
</dbReference>
<evidence type="ECO:0000259" key="3">
    <source>
        <dbReference type="SMART" id="SM00470"/>
    </source>
</evidence>
<keyword evidence="2" id="KW-0159">Chromosome partition</keyword>
<dbReference type="GO" id="GO:0003677">
    <property type="term" value="F:DNA binding"/>
    <property type="evidence" value="ECO:0007669"/>
    <property type="project" value="InterPro"/>
</dbReference>
<dbReference type="InterPro" id="IPR004437">
    <property type="entry name" value="ParB/RepB/Spo0J"/>
</dbReference>
<evidence type="ECO:0000313" key="4">
    <source>
        <dbReference type="EMBL" id="MBJ6726801.1"/>
    </source>
</evidence>
<dbReference type="SUPFAM" id="SSF110849">
    <property type="entry name" value="ParB/Sulfiredoxin"/>
    <property type="match status" value="1"/>
</dbReference>